<feature type="binding site" evidence="9">
    <location>
        <position position="213"/>
    </location>
    <ligand>
        <name>D-dopa</name>
        <dbReference type="ChEBI" id="CHEBI:149689"/>
    </ligand>
</feature>
<evidence type="ECO:0000256" key="1">
    <source>
        <dbReference type="ARBA" id="ARBA00001974"/>
    </source>
</evidence>
<dbReference type="GO" id="GO:0005737">
    <property type="term" value="C:cytoplasm"/>
    <property type="evidence" value="ECO:0007669"/>
    <property type="project" value="TreeGrafter"/>
</dbReference>
<keyword evidence="4 9" id="KW-0274">FAD</keyword>
<dbReference type="EMBL" id="CADCUV010000054">
    <property type="protein sequence ID" value="CAA9401574.1"/>
    <property type="molecule type" value="Genomic_DNA"/>
</dbReference>
<dbReference type="EC" id="1.4.3.3" evidence="6"/>
<evidence type="ECO:0000256" key="7">
    <source>
        <dbReference type="ARBA" id="ARBA00039751"/>
    </source>
</evidence>
<feature type="binding site" evidence="9">
    <location>
        <begin position="39"/>
        <end position="40"/>
    </location>
    <ligand>
        <name>FAD</name>
        <dbReference type="ChEBI" id="CHEBI:57692"/>
    </ligand>
</feature>
<accession>A0A6J4NZB2</accession>
<dbReference type="GO" id="GO:0003884">
    <property type="term" value="F:D-amino-acid oxidase activity"/>
    <property type="evidence" value="ECO:0007669"/>
    <property type="project" value="UniProtKB-EC"/>
</dbReference>
<dbReference type="InterPro" id="IPR023209">
    <property type="entry name" value="DAO"/>
</dbReference>
<feature type="binding site" evidence="9">
    <location>
        <begin position="293"/>
        <end position="298"/>
    </location>
    <ligand>
        <name>FAD</name>
        <dbReference type="ChEBI" id="CHEBI:57692"/>
    </ligand>
</feature>
<feature type="binding site" evidence="9">
    <location>
        <position position="294"/>
    </location>
    <ligand>
        <name>D-dopa</name>
        <dbReference type="ChEBI" id="CHEBI:149689"/>
    </ligand>
</feature>
<feature type="binding site" evidence="9">
    <location>
        <position position="153"/>
    </location>
    <ligand>
        <name>FAD</name>
        <dbReference type="ChEBI" id="CHEBI:57692"/>
    </ligand>
</feature>
<proteinExistence type="inferred from homology"/>
<comment type="cofactor">
    <cofactor evidence="1 9">
        <name>FAD</name>
        <dbReference type="ChEBI" id="CHEBI:57692"/>
    </cofactor>
</comment>
<evidence type="ECO:0000256" key="6">
    <source>
        <dbReference type="ARBA" id="ARBA00039101"/>
    </source>
</evidence>
<evidence type="ECO:0000256" key="4">
    <source>
        <dbReference type="ARBA" id="ARBA00022827"/>
    </source>
</evidence>
<comment type="catalytic activity">
    <reaction evidence="8">
        <text>a D-alpha-amino acid + O2 + H2O = a 2-oxocarboxylate + H2O2 + NH4(+)</text>
        <dbReference type="Rhea" id="RHEA:21816"/>
        <dbReference type="ChEBI" id="CHEBI:15377"/>
        <dbReference type="ChEBI" id="CHEBI:15379"/>
        <dbReference type="ChEBI" id="CHEBI:16240"/>
        <dbReference type="ChEBI" id="CHEBI:28938"/>
        <dbReference type="ChEBI" id="CHEBI:35179"/>
        <dbReference type="ChEBI" id="CHEBI:59871"/>
        <dbReference type="EC" id="1.4.3.3"/>
    </reaction>
    <physiologicalReaction direction="left-to-right" evidence="8">
        <dbReference type="Rhea" id="RHEA:21817"/>
    </physiologicalReaction>
</comment>
<dbReference type="InterPro" id="IPR006076">
    <property type="entry name" value="FAD-dep_OxRdtase"/>
</dbReference>
<dbReference type="GO" id="GO:0019478">
    <property type="term" value="P:D-amino acid catabolic process"/>
    <property type="evidence" value="ECO:0007669"/>
    <property type="project" value="TreeGrafter"/>
</dbReference>
<evidence type="ECO:0000256" key="3">
    <source>
        <dbReference type="ARBA" id="ARBA00022630"/>
    </source>
</evidence>
<gene>
    <name evidence="11" type="ORF">AVDCRST_MAG22-1128</name>
</gene>
<dbReference type="GO" id="GO:0071949">
    <property type="term" value="F:FAD binding"/>
    <property type="evidence" value="ECO:0007669"/>
    <property type="project" value="InterPro"/>
</dbReference>
<evidence type="ECO:0000256" key="5">
    <source>
        <dbReference type="ARBA" id="ARBA00023002"/>
    </source>
</evidence>
<evidence type="ECO:0000256" key="8">
    <source>
        <dbReference type="ARBA" id="ARBA00049547"/>
    </source>
</evidence>
<dbReference type="SUPFAM" id="SSF51971">
    <property type="entry name" value="Nucleotide-binding domain"/>
    <property type="match status" value="1"/>
</dbReference>
<protein>
    <recommendedName>
        <fullName evidence="7">D-amino-acid oxidase</fullName>
        <ecNumber evidence="6">1.4.3.3</ecNumber>
    </recommendedName>
</protein>
<comment type="similarity">
    <text evidence="2">Belongs to the DAMOX/DASOX family.</text>
</comment>
<keyword evidence="3" id="KW-0285">Flavoprotein</keyword>
<sequence>MADVVVIGCGVIGLSTAVLIRENGLDARIVAAAPPEETTSAVAAAIWYPYRAYPEGDVLRWGGRTFEVFEELAALPETGVRMREGIELRRSRAPEPWWSAAVPGVRRCGSEELPSGYHDGHAFVVPVVEMPVYLRYLQERFAASGGTVERRMVADPDDLAEESGLVVNCTGLGARELVGDGSMTPVRGQVLRVRNPGLDRFFLDEDDPEGVTYVVPRSRDCILGGTADEGTWNLEPNPDTAAAILRRCSVLEPRLADAEVLEHRVGLRPGRPEVRLEREDGRGVPVIHNYGHGGSGITLSWGCAEEVVALVGNTPREPG</sequence>
<keyword evidence="5 11" id="KW-0560">Oxidoreductase</keyword>
<dbReference type="AlphaFoldDB" id="A0A6J4NZB2"/>
<dbReference type="PANTHER" id="PTHR11530:SF11">
    <property type="entry name" value="D-ASPARTATE OXIDASE"/>
    <property type="match status" value="1"/>
</dbReference>
<dbReference type="SUPFAM" id="SSF54373">
    <property type="entry name" value="FAD-linked reductases, C-terminal domain"/>
    <property type="match status" value="1"/>
</dbReference>
<dbReference type="PIRSF" id="PIRSF000189">
    <property type="entry name" value="D-aa_oxidase"/>
    <property type="match status" value="1"/>
</dbReference>
<evidence type="ECO:0000313" key="11">
    <source>
        <dbReference type="EMBL" id="CAA9401574.1"/>
    </source>
</evidence>
<feature type="binding site" evidence="9">
    <location>
        <position position="268"/>
    </location>
    <ligand>
        <name>D-dopa</name>
        <dbReference type="ChEBI" id="CHEBI:149689"/>
    </ligand>
</feature>
<evidence type="ECO:0000256" key="2">
    <source>
        <dbReference type="ARBA" id="ARBA00006730"/>
    </source>
</evidence>
<feature type="domain" description="FAD dependent oxidoreductase" evidence="10">
    <location>
        <begin position="3"/>
        <end position="309"/>
    </location>
</feature>
<reference evidence="11" key="1">
    <citation type="submission" date="2020-02" db="EMBL/GenBank/DDBJ databases">
        <authorList>
            <person name="Meier V. D."/>
        </authorList>
    </citation>
    <scope>NUCLEOTIDE SEQUENCE</scope>
    <source>
        <strain evidence="11">AVDCRST_MAG22</strain>
    </source>
</reference>
<dbReference type="PANTHER" id="PTHR11530">
    <property type="entry name" value="D-AMINO ACID OXIDASE"/>
    <property type="match status" value="1"/>
</dbReference>
<evidence type="ECO:0000259" key="10">
    <source>
        <dbReference type="Pfam" id="PF01266"/>
    </source>
</evidence>
<dbReference type="Pfam" id="PF01266">
    <property type="entry name" value="DAO"/>
    <property type="match status" value="1"/>
</dbReference>
<dbReference type="Gene3D" id="3.30.9.10">
    <property type="entry name" value="D-Amino Acid Oxidase, subunit A, domain 2"/>
    <property type="match status" value="1"/>
</dbReference>
<dbReference type="Gene3D" id="3.40.50.720">
    <property type="entry name" value="NAD(P)-binding Rossmann-like Domain"/>
    <property type="match status" value="1"/>
</dbReference>
<feature type="binding site" evidence="9">
    <location>
        <position position="170"/>
    </location>
    <ligand>
        <name>FAD</name>
        <dbReference type="ChEBI" id="CHEBI:57692"/>
    </ligand>
</feature>
<dbReference type="PROSITE" id="PS00677">
    <property type="entry name" value="DAO"/>
    <property type="match status" value="1"/>
</dbReference>
<name>A0A6J4NZB2_9ACTN</name>
<evidence type="ECO:0000256" key="9">
    <source>
        <dbReference type="PIRSR" id="PIRSR000189-1"/>
    </source>
</evidence>
<dbReference type="InterPro" id="IPR006181">
    <property type="entry name" value="D-amino_acid_oxidase_CS"/>
</dbReference>
<organism evidence="11">
    <name type="scientific">uncultured Rubrobacteraceae bacterium</name>
    <dbReference type="NCBI Taxonomy" id="349277"/>
    <lineage>
        <taxon>Bacteria</taxon>
        <taxon>Bacillati</taxon>
        <taxon>Actinomycetota</taxon>
        <taxon>Rubrobacteria</taxon>
        <taxon>Rubrobacterales</taxon>
        <taxon>Rubrobacteraceae</taxon>
        <taxon>environmental samples</taxon>
    </lineage>
</organism>